<reference evidence="1 2" key="1">
    <citation type="submission" date="2020-08" db="EMBL/GenBank/DDBJ databases">
        <title>Genomic Encyclopedia of Type Strains, Phase IV (KMG-IV): sequencing the most valuable type-strain genomes for metagenomic binning, comparative biology and taxonomic classification.</title>
        <authorList>
            <person name="Goeker M."/>
        </authorList>
    </citation>
    <scope>NUCLEOTIDE SEQUENCE [LARGE SCALE GENOMIC DNA]</scope>
    <source>
        <strain evidence="1 2">DSM 23562</strain>
    </source>
</reference>
<dbReference type="EMBL" id="JACHGW010000001">
    <property type="protein sequence ID" value="MBB6048492.1"/>
    <property type="molecule type" value="Genomic_DNA"/>
</dbReference>
<protein>
    <submittedName>
        <fullName evidence="1">Uncharacterized protein</fullName>
    </submittedName>
</protein>
<comment type="caution">
    <text evidence="1">The sequence shown here is derived from an EMBL/GenBank/DDBJ whole genome shotgun (WGS) entry which is preliminary data.</text>
</comment>
<name>A0A7W9SKV8_ARMRO</name>
<organism evidence="1 2">
    <name type="scientific">Armatimonas rosea</name>
    <dbReference type="NCBI Taxonomy" id="685828"/>
    <lineage>
        <taxon>Bacteria</taxon>
        <taxon>Bacillati</taxon>
        <taxon>Armatimonadota</taxon>
        <taxon>Armatimonadia</taxon>
        <taxon>Armatimonadales</taxon>
        <taxon>Armatimonadaceae</taxon>
        <taxon>Armatimonas</taxon>
    </lineage>
</organism>
<gene>
    <name evidence="1" type="ORF">HNQ39_000254</name>
</gene>
<dbReference type="RefSeq" id="WP_184192118.1">
    <property type="nucleotide sequence ID" value="NZ_JACHGW010000001.1"/>
</dbReference>
<keyword evidence="2" id="KW-1185">Reference proteome</keyword>
<dbReference type="Proteomes" id="UP000520814">
    <property type="component" value="Unassembled WGS sequence"/>
</dbReference>
<accession>A0A7W9SKV8</accession>
<sequence>MLIMPELAVALRRELEDALQSHESEVLTLSTWAKARSTRAEGYVHALKHALAQPLPLLLWQKGVWATATAARDEIGGELTQTSDMVTEGQLWLFDGVSIPPMVKKRFSLPSDARPTARILLPLPTPPDETHAPEVAPLPDGSLPRAGTAMGYLFHTVEAGGRNGTPFLRLLPDLYPGEFIADPHINFIAALRYANQHKKQIVAPGKGKVYSVGE</sequence>
<dbReference type="AlphaFoldDB" id="A0A7W9SKV8"/>
<evidence type="ECO:0000313" key="2">
    <source>
        <dbReference type="Proteomes" id="UP000520814"/>
    </source>
</evidence>
<proteinExistence type="predicted"/>
<evidence type="ECO:0000313" key="1">
    <source>
        <dbReference type="EMBL" id="MBB6048492.1"/>
    </source>
</evidence>